<dbReference type="Proteomes" id="UP000094472">
    <property type="component" value="Unassembled WGS sequence"/>
</dbReference>
<evidence type="ECO:0000259" key="7">
    <source>
        <dbReference type="Pfam" id="PF04138"/>
    </source>
</evidence>
<evidence type="ECO:0000313" key="9">
    <source>
        <dbReference type="Proteomes" id="UP000094472"/>
    </source>
</evidence>
<comment type="caution">
    <text evidence="8">The sequence shown here is derived from an EMBL/GenBank/DDBJ whole genome shotgun (WGS) entry which is preliminary data.</text>
</comment>
<dbReference type="InterPro" id="IPR007267">
    <property type="entry name" value="GtrA_DPMS_TM"/>
</dbReference>
<organism evidence="8 9">
    <name type="scientific">Methyloceanibacter superfactus</name>
    <dbReference type="NCBI Taxonomy" id="1774969"/>
    <lineage>
        <taxon>Bacteria</taxon>
        <taxon>Pseudomonadati</taxon>
        <taxon>Pseudomonadota</taxon>
        <taxon>Alphaproteobacteria</taxon>
        <taxon>Hyphomicrobiales</taxon>
        <taxon>Hyphomicrobiaceae</taxon>
        <taxon>Methyloceanibacter</taxon>
    </lineage>
</organism>
<keyword evidence="4 6" id="KW-1133">Transmembrane helix</keyword>
<dbReference type="Pfam" id="PF04138">
    <property type="entry name" value="GtrA_DPMS_TM"/>
    <property type="match status" value="1"/>
</dbReference>
<sequence>MSIDSKPVGALLGRSRPSLAFSELWGGQLRQFVLYGAISVAALALDFGLLVFLTEYVGLYYLVSASISFLAGMLLVYVSSISFIFQERRLASKSLEVTSFAAIGIAGLALNGILLWCITTGTPLSYQLAKVPTAGIVFLFNYFARRNLLFSARSWR</sequence>
<reference evidence="8 9" key="1">
    <citation type="journal article" date="2016" name="Environ. Microbiol.">
        <title>New Methyloceanibacter diversity from North Sea sediments includes methanotroph containing solely the soluble methane monooxygenase.</title>
        <authorList>
            <person name="Vekeman B."/>
            <person name="Kerckhof F.M."/>
            <person name="Cremers G."/>
            <person name="de Vos P."/>
            <person name="Vandamme P."/>
            <person name="Boon N."/>
            <person name="Op den Camp H.J."/>
            <person name="Heylen K."/>
        </authorList>
    </citation>
    <scope>NUCLEOTIDE SEQUENCE [LARGE SCALE GENOMIC DNA]</scope>
    <source>
        <strain evidence="8 9">R-67175</strain>
    </source>
</reference>
<evidence type="ECO:0000256" key="4">
    <source>
        <dbReference type="ARBA" id="ARBA00022989"/>
    </source>
</evidence>
<evidence type="ECO:0000313" key="8">
    <source>
        <dbReference type="EMBL" id="ODR94772.1"/>
    </source>
</evidence>
<comment type="subcellular location">
    <subcellularLocation>
        <location evidence="1">Membrane</location>
        <topology evidence="1">Multi-pass membrane protein</topology>
    </subcellularLocation>
</comment>
<evidence type="ECO:0000256" key="3">
    <source>
        <dbReference type="ARBA" id="ARBA00022692"/>
    </source>
</evidence>
<feature type="transmembrane region" description="Helical" evidence="6">
    <location>
        <begin position="97"/>
        <end position="118"/>
    </location>
</feature>
<dbReference type="InterPro" id="IPR051401">
    <property type="entry name" value="GtrA_CellWall_Glycosyl"/>
</dbReference>
<keyword evidence="5 6" id="KW-0472">Membrane</keyword>
<feature type="domain" description="GtrA/DPMS transmembrane" evidence="7">
    <location>
        <begin position="35"/>
        <end position="150"/>
    </location>
</feature>
<evidence type="ECO:0000256" key="2">
    <source>
        <dbReference type="ARBA" id="ARBA00009399"/>
    </source>
</evidence>
<dbReference type="AlphaFoldDB" id="A0A1E3VMP6"/>
<feature type="transmembrane region" description="Helical" evidence="6">
    <location>
        <begin position="59"/>
        <end position="85"/>
    </location>
</feature>
<dbReference type="OrthoDB" id="7192803at2"/>
<dbReference type="RefSeq" id="WP_083239470.1">
    <property type="nucleotide sequence ID" value="NZ_LPWF01000035.1"/>
</dbReference>
<protein>
    <recommendedName>
        <fullName evidence="7">GtrA/DPMS transmembrane domain-containing protein</fullName>
    </recommendedName>
</protein>
<feature type="transmembrane region" description="Helical" evidence="6">
    <location>
        <begin position="32"/>
        <end position="53"/>
    </location>
</feature>
<evidence type="ECO:0000256" key="1">
    <source>
        <dbReference type="ARBA" id="ARBA00004141"/>
    </source>
</evidence>
<dbReference type="GO" id="GO:0005886">
    <property type="term" value="C:plasma membrane"/>
    <property type="evidence" value="ECO:0007669"/>
    <property type="project" value="TreeGrafter"/>
</dbReference>
<evidence type="ECO:0000256" key="6">
    <source>
        <dbReference type="SAM" id="Phobius"/>
    </source>
</evidence>
<dbReference type="PANTHER" id="PTHR38459:SF1">
    <property type="entry name" value="PROPHAGE BACTOPRENOL-LINKED GLUCOSE TRANSLOCASE HOMOLOG"/>
    <property type="match status" value="1"/>
</dbReference>
<dbReference type="GO" id="GO:0000271">
    <property type="term" value="P:polysaccharide biosynthetic process"/>
    <property type="evidence" value="ECO:0007669"/>
    <property type="project" value="InterPro"/>
</dbReference>
<accession>A0A1E3VMP6</accession>
<feature type="transmembrane region" description="Helical" evidence="6">
    <location>
        <begin position="124"/>
        <end position="144"/>
    </location>
</feature>
<dbReference type="PANTHER" id="PTHR38459">
    <property type="entry name" value="PROPHAGE BACTOPRENOL-LINKED GLUCOSE TRANSLOCASE HOMOLOG"/>
    <property type="match status" value="1"/>
</dbReference>
<dbReference type="EMBL" id="LPWF01000035">
    <property type="protein sequence ID" value="ODR94772.1"/>
    <property type="molecule type" value="Genomic_DNA"/>
</dbReference>
<evidence type="ECO:0000256" key="5">
    <source>
        <dbReference type="ARBA" id="ARBA00023136"/>
    </source>
</evidence>
<dbReference type="STRING" id="1774969.AUC69_02825"/>
<gene>
    <name evidence="8" type="ORF">AUC69_02825</name>
</gene>
<comment type="similarity">
    <text evidence="2">Belongs to the GtrA family.</text>
</comment>
<keyword evidence="9" id="KW-1185">Reference proteome</keyword>
<proteinExistence type="inferred from homology"/>
<name>A0A1E3VMP6_9HYPH</name>
<keyword evidence="3 6" id="KW-0812">Transmembrane</keyword>